<dbReference type="AlphaFoldDB" id="A0A934M212"/>
<feature type="region of interest" description="Disordered" evidence="1">
    <location>
        <begin position="393"/>
        <end position="419"/>
    </location>
</feature>
<evidence type="ECO:0000313" key="2">
    <source>
        <dbReference type="EMBL" id="MBI6628334.1"/>
    </source>
</evidence>
<feature type="region of interest" description="Disordered" evidence="1">
    <location>
        <begin position="1"/>
        <end position="30"/>
    </location>
</feature>
<sequence length="419" mass="45806">MEIRRERSRQDAQRVEPPVVTAAATSGTQSPTAWMGEIGWGGSMPSVKGLPRVTPRRAEQHATVFACCNNIAGDLSKVPLKLYQRDKDGQEVRVRDHPAAYLLNIEAAPGIAAQVARYALIYAYALRGNGYAYGPRDGAGELMMIDLVTQDQCSMLKAGRARFYEFEDGSGVYRRVPARSMIHLRYGASDGWTGRSPLEAASESVGLALAGQSAAARTANGGTTKAVIKLDDFYDSDEDRARNARRVKEQITRPDADGMPVLGPGEDIKSLDLSAADQELLASRKFDREQLAAIYRMPPSKLQMLEHGVKANGEQQAIDYLTDCLLHWSVLVEAQLMLAVLTEKERRAGFYLRHDFGALLQPTTKDRNEALVKATGGPFQTPNESRKIVGLAPVKGGDDLNPAPNMTRVESAETEEEDA</sequence>
<name>A0A934M212_9RHOB</name>
<dbReference type="Proteomes" id="UP000613255">
    <property type="component" value="Unassembled WGS sequence"/>
</dbReference>
<dbReference type="EMBL" id="JAEIJD010000001">
    <property type="protein sequence ID" value="MBI6628334.1"/>
    <property type="molecule type" value="Genomic_DNA"/>
</dbReference>
<comment type="caution">
    <text evidence="2">The sequence shown here is derived from an EMBL/GenBank/DDBJ whole genome shotgun (WGS) entry which is preliminary data.</text>
</comment>
<protein>
    <submittedName>
        <fullName evidence="2">Phage portal protein</fullName>
    </submittedName>
</protein>
<organism evidence="2 3">
    <name type="scientific">Pontibaca salina</name>
    <dbReference type="NCBI Taxonomy" id="2795731"/>
    <lineage>
        <taxon>Bacteria</taxon>
        <taxon>Pseudomonadati</taxon>
        <taxon>Pseudomonadota</taxon>
        <taxon>Alphaproteobacteria</taxon>
        <taxon>Rhodobacterales</taxon>
        <taxon>Roseobacteraceae</taxon>
        <taxon>Pontibaca</taxon>
    </lineage>
</organism>
<proteinExistence type="predicted"/>
<accession>A0A934M212</accession>
<dbReference type="NCBIfam" id="TIGR01537">
    <property type="entry name" value="portal_HK97"/>
    <property type="match status" value="1"/>
</dbReference>
<evidence type="ECO:0000256" key="1">
    <source>
        <dbReference type="SAM" id="MobiDB-lite"/>
    </source>
</evidence>
<dbReference type="InterPro" id="IPR006427">
    <property type="entry name" value="Portal_HK97"/>
</dbReference>
<reference evidence="2" key="1">
    <citation type="submission" date="2020-12" db="EMBL/GenBank/DDBJ databases">
        <title>Pontibaca salina gen. nov., sp. nov., isolated from marine sediment.</title>
        <authorList>
            <person name="Bo J."/>
            <person name="Wang S."/>
            <person name="Song X."/>
            <person name="Du Z."/>
        </authorList>
    </citation>
    <scope>NUCLEOTIDE SEQUENCE</scope>
    <source>
        <strain evidence="2">S1109L</strain>
    </source>
</reference>
<dbReference type="InterPro" id="IPR006944">
    <property type="entry name" value="Phage/GTA_portal"/>
</dbReference>
<evidence type="ECO:0000313" key="3">
    <source>
        <dbReference type="Proteomes" id="UP000613255"/>
    </source>
</evidence>
<feature type="compositionally biased region" description="Basic and acidic residues" evidence="1">
    <location>
        <begin position="1"/>
        <end position="14"/>
    </location>
</feature>
<keyword evidence="3" id="KW-1185">Reference proteome</keyword>
<dbReference type="Pfam" id="PF04860">
    <property type="entry name" value="Phage_portal"/>
    <property type="match status" value="1"/>
</dbReference>
<gene>
    <name evidence="2" type="ORF">JAO82_00430</name>
</gene>